<proteinExistence type="predicted"/>
<sequence length="429" mass="48281">MKKVNKLISVCLVLAMATVMFAGCSKGKATDNKDTETKVVATINGEHNVILGEVNLRLRQIEAQYEGMFGPDVWDQQLEDNKTVVDIAKENALFSAESSNILALVAKEKGVEISDEDAKNNEKSAEEFLNKYEEQFGKDKMAEDGITLDVVKKLLEQQTLTQALFEQEMKDYEADEEELNALLDQSQEYKGYQENGYDYYAKQVRVRHILLITTDDAGQPLPEDKKAEVKTKAEEVLAKVKAGEDFEALVKEYSEDPGSKDKGGEYTFGRGSNFAPEFTEVSFSMEPGDVSELVETSFGYHIIKLEEIIEPTEEDIQALKDQEQKIKDSAIEQLKYQAFDAKYKEWEKEYTVEENEEVVKTIVVRQSRNTVEEEDSTTDTDKSDETKNDDSSKDDGSTDDTSKDDASDDKTPEDNATTDDAEDTTTDNN</sequence>
<evidence type="ECO:0000313" key="2">
    <source>
        <dbReference type="Proteomes" id="UP001374599"/>
    </source>
</evidence>
<name>A0ACB5UIS5_9FIRM</name>
<evidence type="ECO:0000313" key="1">
    <source>
        <dbReference type="EMBL" id="GMQ62459.1"/>
    </source>
</evidence>
<comment type="caution">
    <text evidence="1">The sequence shown here is derived from an EMBL/GenBank/DDBJ whole genome shotgun (WGS) entry which is preliminary data.</text>
</comment>
<keyword evidence="2" id="KW-1185">Reference proteome</keyword>
<dbReference type="Proteomes" id="UP001374599">
    <property type="component" value="Unassembled WGS sequence"/>
</dbReference>
<keyword evidence="1" id="KW-0413">Isomerase</keyword>
<gene>
    <name evidence="1" type="ORF">AN2V17_16910</name>
</gene>
<protein>
    <submittedName>
        <fullName evidence="1">Peptidylprolyl isomerase</fullName>
    </submittedName>
</protein>
<accession>A0ACB5UIS5</accession>
<reference evidence="1" key="1">
    <citation type="submission" date="2023-09" db="EMBL/GenBank/DDBJ databases">
        <title>Vallitalea sediminicola and Vallitalea maricola sp. nov., anaerobic bacteria isolated from marine sediment.</title>
        <authorList>
            <person name="Hirano S."/>
            <person name="Maeda A."/>
            <person name="Terahara T."/>
            <person name="Mori K."/>
            <person name="Hamada M."/>
            <person name="Matsumoto R."/>
            <person name="Kobayashi T."/>
        </authorList>
    </citation>
    <scope>NUCLEOTIDE SEQUENCE</scope>
    <source>
        <strain evidence="1">AN17-2</strain>
    </source>
</reference>
<organism evidence="1 2">
    <name type="scientific">Vallitalea maricola</name>
    <dbReference type="NCBI Taxonomy" id="3074433"/>
    <lineage>
        <taxon>Bacteria</taxon>
        <taxon>Bacillati</taxon>
        <taxon>Bacillota</taxon>
        <taxon>Clostridia</taxon>
        <taxon>Lachnospirales</taxon>
        <taxon>Vallitaleaceae</taxon>
        <taxon>Vallitalea</taxon>
    </lineage>
</organism>
<dbReference type="EMBL" id="BTPU01000025">
    <property type="protein sequence ID" value="GMQ62459.1"/>
    <property type="molecule type" value="Genomic_DNA"/>
</dbReference>